<keyword evidence="2" id="KW-1185">Reference proteome</keyword>
<proteinExistence type="predicted"/>
<dbReference type="InterPro" id="IPR012337">
    <property type="entry name" value="RNaseH-like_sf"/>
</dbReference>
<sequence>MHSAQYTCIGSSIGQYSDICSNGNGVFGFSRSLDRSKGGFENILVITDHFSRYAQAFPTPNQTARTTARVLFEYSSFTTDFRKGYIVIKEPILCPASFKKLVKLQAYSQFGLLLITQWAMVWSRGLTKP</sequence>
<gene>
    <name evidence="1" type="ORF">DPMN_073487</name>
</gene>
<reference evidence="1" key="1">
    <citation type="journal article" date="2019" name="bioRxiv">
        <title>The Genome of the Zebra Mussel, Dreissena polymorpha: A Resource for Invasive Species Research.</title>
        <authorList>
            <person name="McCartney M.A."/>
            <person name="Auch B."/>
            <person name="Kono T."/>
            <person name="Mallez S."/>
            <person name="Zhang Y."/>
            <person name="Obille A."/>
            <person name="Becker A."/>
            <person name="Abrahante J.E."/>
            <person name="Garbe J."/>
            <person name="Badalamenti J.P."/>
            <person name="Herman A."/>
            <person name="Mangelson H."/>
            <person name="Liachko I."/>
            <person name="Sullivan S."/>
            <person name="Sone E.D."/>
            <person name="Koren S."/>
            <person name="Silverstein K.A.T."/>
            <person name="Beckman K.B."/>
            <person name="Gohl D.M."/>
        </authorList>
    </citation>
    <scope>NUCLEOTIDE SEQUENCE</scope>
    <source>
        <strain evidence="1">Duluth1</strain>
        <tissue evidence="1">Whole animal</tissue>
    </source>
</reference>
<name>A0A9D4BZ41_DREPO</name>
<accession>A0A9D4BZ41</accession>
<reference evidence="1" key="2">
    <citation type="submission" date="2020-11" db="EMBL/GenBank/DDBJ databases">
        <authorList>
            <person name="McCartney M.A."/>
            <person name="Auch B."/>
            <person name="Kono T."/>
            <person name="Mallez S."/>
            <person name="Becker A."/>
            <person name="Gohl D.M."/>
            <person name="Silverstein K.A.T."/>
            <person name="Koren S."/>
            <person name="Bechman K.B."/>
            <person name="Herman A."/>
            <person name="Abrahante J.E."/>
            <person name="Garbe J."/>
        </authorList>
    </citation>
    <scope>NUCLEOTIDE SEQUENCE</scope>
    <source>
        <strain evidence="1">Duluth1</strain>
        <tissue evidence="1">Whole animal</tissue>
    </source>
</reference>
<dbReference type="AlphaFoldDB" id="A0A9D4BZ41"/>
<comment type="caution">
    <text evidence="1">The sequence shown here is derived from an EMBL/GenBank/DDBJ whole genome shotgun (WGS) entry which is preliminary data.</text>
</comment>
<dbReference type="SUPFAM" id="SSF53098">
    <property type="entry name" value="Ribonuclease H-like"/>
    <property type="match status" value="1"/>
</dbReference>
<evidence type="ECO:0000313" key="1">
    <source>
        <dbReference type="EMBL" id="KAH3713690.1"/>
    </source>
</evidence>
<dbReference type="Proteomes" id="UP000828390">
    <property type="component" value="Unassembled WGS sequence"/>
</dbReference>
<dbReference type="GO" id="GO:0003676">
    <property type="term" value="F:nucleic acid binding"/>
    <property type="evidence" value="ECO:0007669"/>
    <property type="project" value="InterPro"/>
</dbReference>
<organism evidence="1 2">
    <name type="scientific">Dreissena polymorpha</name>
    <name type="common">Zebra mussel</name>
    <name type="synonym">Mytilus polymorpha</name>
    <dbReference type="NCBI Taxonomy" id="45954"/>
    <lineage>
        <taxon>Eukaryota</taxon>
        <taxon>Metazoa</taxon>
        <taxon>Spiralia</taxon>
        <taxon>Lophotrochozoa</taxon>
        <taxon>Mollusca</taxon>
        <taxon>Bivalvia</taxon>
        <taxon>Autobranchia</taxon>
        <taxon>Heteroconchia</taxon>
        <taxon>Euheterodonta</taxon>
        <taxon>Imparidentia</taxon>
        <taxon>Neoheterodontei</taxon>
        <taxon>Myida</taxon>
        <taxon>Dreissenoidea</taxon>
        <taxon>Dreissenidae</taxon>
        <taxon>Dreissena</taxon>
    </lineage>
</organism>
<dbReference type="EMBL" id="JAIWYP010000014">
    <property type="protein sequence ID" value="KAH3713690.1"/>
    <property type="molecule type" value="Genomic_DNA"/>
</dbReference>
<dbReference type="InterPro" id="IPR036397">
    <property type="entry name" value="RNaseH_sf"/>
</dbReference>
<dbReference type="Gene3D" id="3.30.420.10">
    <property type="entry name" value="Ribonuclease H-like superfamily/Ribonuclease H"/>
    <property type="match status" value="1"/>
</dbReference>
<evidence type="ECO:0000313" key="2">
    <source>
        <dbReference type="Proteomes" id="UP000828390"/>
    </source>
</evidence>
<protein>
    <submittedName>
        <fullName evidence="1">Uncharacterized protein</fullName>
    </submittedName>
</protein>